<feature type="compositionally biased region" description="Acidic residues" evidence="14">
    <location>
        <begin position="612"/>
        <end position="621"/>
    </location>
</feature>
<dbReference type="AlphaFoldDB" id="A0A9P6VXX1"/>
<evidence type="ECO:0000313" key="15">
    <source>
        <dbReference type="EMBL" id="KAG0658131.1"/>
    </source>
</evidence>
<gene>
    <name evidence="15" type="primary">GLG2</name>
    <name evidence="15" type="ORF">C6P46_006007</name>
</gene>
<feature type="region of interest" description="Disordered" evidence="14">
    <location>
        <begin position="491"/>
        <end position="775"/>
    </location>
</feature>
<dbReference type="GO" id="GO:0046872">
    <property type="term" value="F:metal ion binding"/>
    <property type="evidence" value="ECO:0007669"/>
    <property type="project" value="UniProtKB-KW"/>
</dbReference>
<comment type="subcellular location">
    <subcellularLocation>
        <location evidence="2">Cytoplasm</location>
    </subcellularLocation>
</comment>
<dbReference type="GO" id="GO:0005978">
    <property type="term" value="P:glycogen biosynthetic process"/>
    <property type="evidence" value="ECO:0007669"/>
    <property type="project" value="UniProtKB-KW"/>
</dbReference>
<comment type="catalytic activity">
    <reaction evidence="12">
        <text>L-tyrosyl-[glycogenin] + UDP-alpha-D-glucose = alpha-D-glucosyl-L-tyrosyl-[glycogenin] + UDP + H(+)</text>
        <dbReference type="Rhea" id="RHEA:23360"/>
        <dbReference type="Rhea" id="RHEA-COMP:14604"/>
        <dbReference type="Rhea" id="RHEA-COMP:14605"/>
        <dbReference type="ChEBI" id="CHEBI:15378"/>
        <dbReference type="ChEBI" id="CHEBI:46858"/>
        <dbReference type="ChEBI" id="CHEBI:58223"/>
        <dbReference type="ChEBI" id="CHEBI:58885"/>
        <dbReference type="ChEBI" id="CHEBI:140573"/>
        <dbReference type="EC" id="2.4.1.186"/>
    </reaction>
</comment>
<comment type="similarity">
    <text evidence="9">Belongs to the glycosyltransferase 8 family. Glycogenin subfamily.</text>
</comment>
<keyword evidence="3" id="KW-0963">Cytoplasm</keyword>
<evidence type="ECO:0000256" key="11">
    <source>
        <dbReference type="ARBA" id="ARBA00050886"/>
    </source>
</evidence>
<feature type="region of interest" description="Disordered" evidence="14">
    <location>
        <begin position="832"/>
        <end position="852"/>
    </location>
</feature>
<comment type="cofactor">
    <cofactor evidence="1">
        <name>Mn(2+)</name>
        <dbReference type="ChEBI" id="CHEBI:29035"/>
    </cofactor>
</comment>
<dbReference type="GO" id="GO:0005737">
    <property type="term" value="C:cytoplasm"/>
    <property type="evidence" value="ECO:0007669"/>
    <property type="project" value="UniProtKB-SubCell"/>
</dbReference>
<evidence type="ECO:0000256" key="5">
    <source>
        <dbReference type="ARBA" id="ARBA00022723"/>
    </source>
</evidence>
<evidence type="ECO:0000256" key="2">
    <source>
        <dbReference type="ARBA" id="ARBA00004496"/>
    </source>
</evidence>
<dbReference type="FunFam" id="3.90.550.10:FF:000092">
    <property type="entry name" value="Glycogenin 2"/>
    <property type="match status" value="1"/>
</dbReference>
<evidence type="ECO:0000256" key="1">
    <source>
        <dbReference type="ARBA" id="ARBA00001936"/>
    </source>
</evidence>
<dbReference type="InterPro" id="IPR029044">
    <property type="entry name" value="Nucleotide-diphossugar_trans"/>
</dbReference>
<keyword evidence="8" id="KW-0464">Manganese</keyword>
<evidence type="ECO:0000256" key="13">
    <source>
        <dbReference type="ARBA" id="ARBA00057883"/>
    </source>
</evidence>
<keyword evidence="5" id="KW-0479">Metal-binding</keyword>
<evidence type="ECO:0000256" key="12">
    <source>
        <dbReference type="ARBA" id="ARBA00052293"/>
    </source>
</evidence>
<feature type="compositionally biased region" description="Gly residues" evidence="14">
    <location>
        <begin position="512"/>
        <end position="522"/>
    </location>
</feature>
<keyword evidence="6" id="KW-0320">Glycogen biosynthesis</keyword>
<name>A0A9P6VXX1_RHOMI</name>
<dbReference type="Pfam" id="PF01501">
    <property type="entry name" value="Glyco_transf_8"/>
    <property type="match status" value="1"/>
</dbReference>
<keyword evidence="16" id="KW-1185">Reference proteome</keyword>
<feature type="region of interest" description="Disordered" evidence="14">
    <location>
        <begin position="430"/>
        <end position="472"/>
    </location>
</feature>
<comment type="catalytic activity">
    <reaction evidence="11">
        <text>[1,4-alpha-D-glucosyl](n)-L-tyrosyl-[glycogenin] + UDP-alpha-D-glucose = [1,4-alpha-D-glucosyl](n+1)-L-tyrosyl-[glycogenin] + UDP + H(+)</text>
        <dbReference type="Rhea" id="RHEA:56560"/>
        <dbReference type="Rhea" id="RHEA-COMP:14606"/>
        <dbReference type="Rhea" id="RHEA-COMP:14607"/>
        <dbReference type="ChEBI" id="CHEBI:15378"/>
        <dbReference type="ChEBI" id="CHEBI:58223"/>
        <dbReference type="ChEBI" id="CHEBI:58885"/>
        <dbReference type="ChEBI" id="CHEBI:140574"/>
        <dbReference type="EC" id="2.4.1.186"/>
    </reaction>
</comment>
<dbReference type="EMBL" id="PUHQ01000070">
    <property type="protein sequence ID" value="KAG0658131.1"/>
    <property type="molecule type" value="Genomic_DNA"/>
</dbReference>
<feature type="compositionally biased region" description="Low complexity" evidence="14">
    <location>
        <begin position="497"/>
        <end position="511"/>
    </location>
</feature>
<proteinExistence type="inferred from homology"/>
<dbReference type="SUPFAM" id="SSF53448">
    <property type="entry name" value="Nucleotide-diphospho-sugar transferases"/>
    <property type="match status" value="1"/>
</dbReference>
<feature type="compositionally biased region" description="Low complexity" evidence="14">
    <location>
        <begin position="728"/>
        <end position="762"/>
    </location>
</feature>
<evidence type="ECO:0000256" key="9">
    <source>
        <dbReference type="ARBA" id="ARBA00038162"/>
    </source>
</evidence>
<feature type="compositionally biased region" description="Basic and acidic residues" evidence="14">
    <location>
        <begin position="601"/>
        <end position="611"/>
    </location>
</feature>
<dbReference type="OrthoDB" id="2014201at2759"/>
<feature type="compositionally biased region" description="Basic and acidic residues" evidence="14">
    <location>
        <begin position="674"/>
        <end position="687"/>
    </location>
</feature>
<dbReference type="InterPro" id="IPR002495">
    <property type="entry name" value="Glyco_trans_8"/>
</dbReference>
<evidence type="ECO:0000256" key="6">
    <source>
        <dbReference type="ARBA" id="ARBA00023056"/>
    </source>
</evidence>
<dbReference type="EC" id="2.4.1.186" evidence="10"/>
<dbReference type="GO" id="GO:0008466">
    <property type="term" value="F:glycogenin glucosyltransferase activity"/>
    <property type="evidence" value="ECO:0007669"/>
    <property type="project" value="UniProtKB-EC"/>
</dbReference>
<accession>A0A9P6VXX1</accession>
<dbReference type="InterPro" id="IPR050587">
    <property type="entry name" value="GNT1/Glycosyltrans_8"/>
</dbReference>
<feature type="compositionally biased region" description="Polar residues" evidence="14">
    <location>
        <begin position="574"/>
        <end position="596"/>
    </location>
</feature>
<feature type="compositionally biased region" description="Low complexity" evidence="14">
    <location>
        <begin position="293"/>
        <end position="332"/>
    </location>
</feature>
<dbReference type="Gene3D" id="3.90.550.10">
    <property type="entry name" value="Spore Coat Polysaccharide Biosynthesis Protein SpsA, Chain A"/>
    <property type="match status" value="1"/>
</dbReference>
<dbReference type="CDD" id="cd02537">
    <property type="entry name" value="GT8_Glycogenin"/>
    <property type="match status" value="1"/>
</dbReference>
<comment type="caution">
    <text evidence="15">The sequence shown here is derived from an EMBL/GenBank/DDBJ whole genome shotgun (WGS) entry which is preliminary data.</text>
</comment>
<feature type="region of interest" description="Disordered" evidence="14">
    <location>
        <begin position="388"/>
        <end position="409"/>
    </location>
</feature>
<organism evidence="15 16">
    <name type="scientific">Rhodotorula mucilaginosa</name>
    <name type="common">Yeast</name>
    <name type="synonym">Rhodotorula rubra</name>
    <dbReference type="NCBI Taxonomy" id="5537"/>
    <lineage>
        <taxon>Eukaryota</taxon>
        <taxon>Fungi</taxon>
        <taxon>Dikarya</taxon>
        <taxon>Basidiomycota</taxon>
        <taxon>Pucciniomycotina</taxon>
        <taxon>Microbotryomycetes</taxon>
        <taxon>Sporidiobolales</taxon>
        <taxon>Sporidiobolaceae</taxon>
        <taxon>Rhodotorula</taxon>
    </lineage>
</organism>
<keyword evidence="4" id="KW-0808">Transferase</keyword>
<feature type="compositionally biased region" description="Acidic residues" evidence="14">
    <location>
        <begin position="628"/>
        <end position="639"/>
    </location>
</feature>
<evidence type="ECO:0000256" key="14">
    <source>
        <dbReference type="SAM" id="MobiDB-lite"/>
    </source>
</evidence>
<evidence type="ECO:0000256" key="7">
    <source>
        <dbReference type="ARBA" id="ARBA00023180"/>
    </source>
</evidence>
<sequence length="852" mass="90888">MDSHGPRYAVVTLVTSDSYLAGALVALSSLLDAEGGSPTAREFATVCLATPQTVGHATLQALDKAFDQVIGVEPILTQSWEELRLLGQSGRQDLAASLTKLHVFRLTQFEKVLYLDADTLVLRPLSHLFRLPYRFAAAPDVGWPDAFNSGVFVAEPSIETFDGLREMMRQRGTWDGGDQGLLNDYFHDWHRLSFTYNVTPTAYYTYAPAYKRHGQDVSVLHFIGAEKPWRRGTRDAYVPDAAAKDYYGLVQQWFDVFVRHYGSVSTYDVASKVVAPPSYVRRAPASLPKLADLPPKTASASSTAPSTIPTPTTPTLVLSPPSPLRAPSASSSLPPPILIVGAGANKRAPSPPKLAWDASRSSPPRDGQFQMQAEIPYSTNVWDLASKRQQKERFEPPASYPPPPSETHDWYRDILRQKPDPSKVKAVFPWEESATRPSTPAAVPDRPPPPPTRTFSNEAAGSAAPGSFGRTGMGAFTNAWDAVPGIQRYAQSLVKTGPNRKGANPGAAPARGGSGNSSGGNGSSSASGGNNAGEGRLASRGGQGGDRHRQHHHRRKSSGGSASGSTAAAFGLTPSGSTSVTSPRVSHSAARPTSSAGAFPSRKEGDASSRDGDDEEDEDADVSTTTDDAQEEDEEEDDDAKASSNPATSSERDSDEGIDKIAIRFRRAAASHPDWAREITRAGDHRGGHGSTDESDDAATLRSAPTSPGRTRRPEPRFVPTSPRQPRSPHLSTSPHLTLPSSLTRPSLHLHASHSSGSSTSVPHPPRSPISPRLAAQAIRNSTAARLIASGSGTGDAPPVVRATRVFRPETDTSNVKQQGLAALQRFVENMEASVSSNQHSPPPGGGGEFRP</sequence>
<evidence type="ECO:0000256" key="8">
    <source>
        <dbReference type="ARBA" id="ARBA00023211"/>
    </source>
</evidence>
<reference evidence="15 16" key="1">
    <citation type="submission" date="2020-11" db="EMBL/GenBank/DDBJ databases">
        <title>Kefir isolates.</title>
        <authorList>
            <person name="Marcisauskas S."/>
            <person name="Kim Y."/>
            <person name="Blasche S."/>
        </authorList>
    </citation>
    <scope>NUCLEOTIDE SEQUENCE [LARGE SCALE GENOMIC DNA]</scope>
    <source>
        <strain evidence="15 16">KR</strain>
    </source>
</reference>
<comment type="function">
    <text evidence="13">Self-glucosylating initiator of glycogen synthesis. It catalyzes the formation of a short alpha (1,4)-glucosyl chain covalently attached via a glucose 1-O-tyrosyl linkage to internal tyrosine residues and these chains act as primers for the elongation reaction catalyzed by glycogen synthase.</text>
</comment>
<feature type="compositionally biased region" description="Basic and acidic residues" evidence="14">
    <location>
        <begin position="650"/>
        <end position="662"/>
    </location>
</feature>
<feature type="compositionally biased region" description="Basic residues" evidence="14">
    <location>
        <begin position="548"/>
        <end position="557"/>
    </location>
</feature>
<evidence type="ECO:0000256" key="4">
    <source>
        <dbReference type="ARBA" id="ARBA00022679"/>
    </source>
</evidence>
<keyword evidence="7" id="KW-0325">Glycoprotein</keyword>
<dbReference type="Proteomes" id="UP000777482">
    <property type="component" value="Unassembled WGS sequence"/>
</dbReference>
<dbReference type="PANTHER" id="PTHR11183">
    <property type="entry name" value="GLYCOGENIN SUBFAMILY MEMBER"/>
    <property type="match status" value="1"/>
</dbReference>
<protein>
    <recommendedName>
        <fullName evidence="10">glycogenin glucosyltransferase</fullName>
        <ecNumber evidence="10">2.4.1.186</ecNumber>
    </recommendedName>
</protein>
<evidence type="ECO:0000313" key="16">
    <source>
        <dbReference type="Proteomes" id="UP000777482"/>
    </source>
</evidence>
<evidence type="ECO:0000256" key="3">
    <source>
        <dbReference type="ARBA" id="ARBA00022490"/>
    </source>
</evidence>
<evidence type="ECO:0000256" key="10">
    <source>
        <dbReference type="ARBA" id="ARBA00038934"/>
    </source>
</evidence>
<feature type="compositionally biased region" description="Low complexity" evidence="14">
    <location>
        <begin position="523"/>
        <end position="540"/>
    </location>
</feature>
<feature type="region of interest" description="Disordered" evidence="14">
    <location>
        <begin position="290"/>
        <end position="368"/>
    </location>
</feature>